<sequence>MEIRQDNANNLNFLGIHDPFRLKNMGHALKRIIKAVNEREKIVLYGNCDLDGVTAVSLLFLVLKYLNADVEYLISDDINDKLNINSGLIKNHIKFLGAKLIITTGCGSQSVSQVELCKKLGMDIIVTDYHKCNNVISEAVVINPNQKGCNYAFKELTAVGVAFKLSQAISMYYEMKSISKYLDLVVLGTLSKEIKITGENKEMVDQGIYHLTYTNNYGFKALLKVYGIKTINRESIFKLSMNMTPSSVSNRYIDNSRIAVELFTTENMDRAVQIAKYLKNEIVE</sequence>
<feature type="domain" description="DDH" evidence="1">
    <location>
        <begin position="41"/>
        <end position="189"/>
    </location>
</feature>
<gene>
    <name evidence="2" type="ORF">J2Z42_001177</name>
</gene>
<dbReference type="InterPro" id="IPR051673">
    <property type="entry name" value="SSDNA_exonuclease_RecJ"/>
</dbReference>
<dbReference type="InterPro" id="IPR038763">
    <property type="entry name" value="DHH_sf"/>
</dbReference>
<dbReference type="Gene3D" id="3.90.1640.30">
    <property type="match status" value="1"/>
</dbReference>
<keyword evidence="2" id="KW-0378">Hydrolase</keyword>
<dbReference type="PANTHER" id="PTHR30255:SF2">
    <property type="entry name" value="SINGLE-STRANDED-DNA-SPECIFIC EXONUCLEASE RECJ"/>
    <property type="match status" value="1"/>
</dbReference>
<evidence type="ECO:0000313" key="3">
    <source>
        <dbReference type="Proteomes" id="UP001519307"/>
    </source>
</evidence>
<dbReference type="RefSeq" id="WP_209701697.1">
    <property type="nucleotide sequence ID" value="NZ_JAGGLM010000005.1"/>
</dbReference>
<comment type="caution">
    <text evidence="2">The sequence shown here is derived from an EMBL/GenBank/DDBJ whole genome shotgun (WGS) entry which is preliminary data.</text>
</comment>
<dbReference type="PANTHER" id="PTHR30255">
    <property type="entry name" value="SINGLE-STRANDED-DNA-SPECIFIC EXONUCLEASE RECJ"/>
    <property type="match status" value="1"/>
</dbReference>
<proteinExistence type="predicted"/>
<evidence type="ECO:0000259" key="1">
    <source>
        <dbReference type="Pfam" id="PF01368"/>
    </source>
</evidence>
<dbReference type="Proteomes" id="UP001519307">
    <property type="component" value="Unassembled WGS sequence"/>
</dbReference>
<organism evidence="2 3">
    <name type="scientific">Clostridium algifaecis</name>
    <dbReference type="NCBI Taxonomy" id="1472040"/>
    <lineage>
        <taxon>Bacteria</taxon>
        <taxon>Bacillati</taxon>
        <taxon>Bacillota</taxon>
        <taxon>Clostridia</taxon>
        <taxon>Eubacteriales</taxon>
        <taxon>Clostridiaceae</taxon>
        <taxon>Clostridium</taxon>
    </lineage>
</organism>
<dbReference type="Pfam" id="PF01368">
    <property type="entry name" value="DHH"/>
    <property type="match status" value="1"/>
</dbReference>
<keyword evidence="2" id="KW-0540">Nuclease</keyword>
<dbReference type="InterPro" id="IPR001667">
    <property type="entry name" value="DDH_dom"/>
</dbReference>
<protein>
    <submittedName>
        <fullName evidence="2">Single-stranded DNA-specific DHH superfamily exonuclease</fullName>
    </submittedName>
</protein>
<dbReference type="GO" id="GO:0004527">
    <property type="term" value="F:exonuclease activity"/>
    <property type="evidence" value="ECO:0007669"/>
    <property type="project" value="UniProtKB-KW"/>
</dbReference>
<accession>A0ABS4KR42</accession>
<name>A0ABS4KR42_9CLOT</name>
<keyword evidence="3" id="KW-1185">Reference proteome</keyword>
<keyword evidence="2" id="KW-0269">Exonuclease</keyword>
<evidence type="ECO:0000313" key="2">
    <source>
        <dbReference type="EMBL" id="MBP2032505.1"/>
    </source>
</evidence>
<dbReference type="EMBL" id="JAGGLM010000005">
    <property type="protein sequence ID" value="MBP2032505.1"/>
    <property type="molecule type" value="Genomic_DNA"/>
</dbReference>
<dbReference type="SUPFAM" id="SSF64182">
    <property type="entry name" value="DHH phosphoesterases"/>
    <property type="match status" value="1"/>
</dbReference>
<reference evidence="2 3" key="1">
    <citation type="submission" date="2021-03" db="EMBL/GenBank/DDBJ databases">
        <title>Genomic Encyclopedia of Type Strains, Phase IV (KMG-IV): sequencing the most valuable type-strain genomes for metagenomic binning, comparative biology and taxonomic classification.</title>
        <authorList>
            <person name="Goeker M."/>
        </authorList>
    </citation>
    <scope>NUCLEOTIDE SEQUENCE [LARGE SCALE GENOMIC DNA]</scope>
    <source>
        <strain evidence="2 3">DSM 28783</strain>
    </source>
</reference>